<dbReference type="PANTHER" id="PTHR24567:SF26">
    <property type="entry name" value="REGULATORY PROTEIN YEIL"/>
    <property type="match status" value="1"/>
</dbReference>
<feature type="domain" description="Cyclic nucleotide-binding" evidence="4">
    <location>
        <begin position="14"/>
        <end position="133"/>
    </location>
</feature>
<dbReference type="RefSeq" id="WP_212780157.1">
    <property type="nucleotide sequence ID" value="NZ_BMAY01000002.1"/>
</dbReference>
<dbReference type="InterPro" id="IPR014710">
    <property type="entry name" value="RmlC-like_jellyroll"/>
</dbReference>
<keyword evidence="1" id="KW-0805">Transcription regulation</keyword>
<accession>A0A916QI48</accession>
<dbReference type="CDD" id="cd00038">
    <property type="entry name" value="CAP_ED"/>
    <property type="match status" value="1"/>
</dbReference>
<dbReference type="InterPro" id="IPR050397">
    <property type="entry name" value="Env_Response_Regulators"/>
</dbReference>
<evidence type="ECO:0000259" key="5">
    <source>
        <dbReference type="PROSITE" id="PS51063"/>
    </source>
</evidence>
<protein>
    <submittedName>
        <fullName evidence="6">Transcriptional regulator</fullName>
    </submittedName>
</protein>
<dbReference type="GO" id="GO:0003700">
    <property type="term" value="F:DNA-binding transcription factor activity"/>
    <property type="evidence" value="ECO:0007669"/>
    <property type="project" value="TreeGrafter"/>
</dbReference>
<dbReference type="GO" id="GO:0005829">
    <property type="term" value="C:cytosol"/>
    <property type="evidence" value="ECO:0007669"/>
    <property type="project" value="TreeGrafter"/>
</dbReference>
<dbReference type="InterPro" id="IPR018490">
    <property type="entry name" value="cNMP-bd_dom_sf"/>
</dbReference>
<dbReference type="SMART" id="SM00419">
    <property type="entry name" value="HTH_CRP"/>
    <property type="match status" value="1"/>
</dbReference>
<dbReference type="Pfam" id="PF13545">
    <property type="entry name" value="HTH_Crp_2"/>
    <property type="match status" value="1"/>
</dbReference>
<evidence type="ECO:0000259" key="4">
    <source>
        <dbReference type="PROSITE" id="PS50042"/>
    </source>
</evidence>
<dbReference type="PRINTS" id="PR00034">
    <property type="entry name" value="HTHCRP"/>
</dbReference>
<dbReference type="SMART" id="SM00100">
    <property type="entry name" value="cNMP"/>
    <property type="match status" value="1"/>
</dbReference>
<comment type="caution">
    <text evidence="6">The sequence shown here is derived from an EMBL/GenBank/DDBJ whole genome shotgun (WGS) entry which is preliminary data.</text>
</comment>
<keyword evidence="2" id="KW-0238">DNA-binding</keyword>
<keyword evidence="7" id="KW-1185">Reference proteome</keyword>
<dbReference type="PANTHER" id="PTHR24567">
    <property type="entry name" value="CRP FAMILY TRANSCRIPTIONAL REGULATORY PROTEIN"/>
    <property type="match status" value="1"/>
</dbReference>
<proteinExistence type="predicted"/>
<dbReference type="AlphaFoldDB" id="A0A916QI48"/>
<dbReference type="SUPFAM" id="SSF46785">
    <property type="entry name" value="Winged helix' DNA-binding domain"/>
    <property type="match status" value="1"/>
</dbReference>
<keyword evidence="3" id="KW-0804">Transcription</keyword>
<dbReference type="SUPFAM" id="SSF51206">
    <property type="entry name" value="cAMP-binding domain-like"/>
    <property type="match status" value="1"/>
</dbReference>
<name>A0A916QI48_9LACO</name>
<feature type="domain" description="HTH crp-type" evidence="5">
    <location>
        <begin position="147"/>
        <end position="213"/>
    </location>
</feature>
<dbReference type="InterPro" id="IPR012318">
    <property type="entry name" value="HTH_CRP"/>
</dbReference>
<dbReference type="InterPro" id="IPR036390">
    <property type="entry name" value="WH_DNA-bd_sf"/>
</dbReference>
<dbReference type="Gene3D" id="2.60.120.10">
    <property type="entry name" value="Jelly Rolls"/>
    <property type="match status" value="1"/>
</dbReference>
<dbReference type="EMBL" id="BMAY01000002">
    <property type="protein sequence ID" value="GFZ26452.1"/>
    <property type="molecule type" value="Genomic_DNA"/>
</dbReference>
<sequence length="213" mass="23664">MPQLNQLCVTKVPLFKTLALPIQAQIEGLIRHRHFERGEQVLGPEAEGSLLIVEEGKVKLYRLSADGSEHFQKLLGTGDYAGEAGLFAAGANDFFAEAESDADVCLITYHDFIGLLEQHPAVTMALLQATFKQNQQLSLQAKLLTISSIEERVLEYLNSRAQPSGRLNLTVKFKDLASYLGTTPETLSRSLKNLEQSGKIKRQQRQIQLLSEI</sequence>
<evidence type="ECO:0000256" key="2">
    <source>
        <dbReference type="ARBA" id="ARBA00023125"/>
    </source>
</evidence>
<dbReference type="InterPro" id="IPR000595">
    <property type="entry name" value="cNMP-bd_dom"/>
</dbReference>
<dbReference type="GO" id="GO:0003677">
    <property type="term" value="F:DNA binding"/>
    <property type="evidence" value="ECO:0007669"/>
    <property type="project" value="UniProtKB-KW"/>
</dbReference>
<reference evidence="6" key="1">
    <citation type="submission" date="2020-08" db="EMBL/GenBank/DDBJ databases">
        <title>Taxonomic study for Lactobacillus species isolated from hardwood bark.</title>
        <authorList>
            <person name="Tohno M."/>
            <person name="Tanizawa Y."/>
        </authorList>
    </citation>
    <scope>NUCLEOTIDE SEQUENCE</scope>
    <source>
        <strain evidence="6">B40</strain>
    </source>
</reference>
<evidence type="ECO:0000256" key="3">
    <source>
        <dbReference type="ARBA" id="ARBA00023163"/>
    </source>
</evidence>
<evidence type="ECO:0000313" key="6">
    <source>
        <dbReference type="EMBL" id="GFZ26452.1"/>
    </source>
</evidence>
<dbReference type="Proteomes" id="UP000677218">
    <property type="component" value="Unassembled WGS sequence"/>
</dbReference>
<organism evidence="6 7">
    <name type="scientific">Lactobacillus corticis</name>
    <dbReference type="NCBI Taxonomy" id="2201249"/>
    <lineage>
        <taxon>Bacteria</taxon>
        <taxon>Bacillati</taxon>
        <taxon>Bacillota</taxon>
        <taxon>Bacilli</taxon>
        <taxon>Lactobacillales</taxon>
        <taxon>Lactobacillaceae</taxon>
        <taxon>Lactobacillus</taxon>
    </lineage>
</organism>
<evidence type="ECO:0000256" key="1">
    <source>
        <dbReference type="ARBA" id="ARBA00023015"/>
    </source>
</evidence>
<dbReference type="PROSITE" id="PS51063">
    <property type="entry name" value="HTH_CRP_2"/>
    <property type="match status" value="1"/>
</dbReference>
<dbReference type="Pfam" id="PF00027">
    <property type="entry name" value="cNMP_binding"/>
    <property type="match status" value="1"/>
</dbReference>
<evidence type="ECO:0000313" key="7">
    <source>
        <dbReference type="Proteomes" id="UP000677218"/>
    </source>
</evidence>
<gene>
    <name evidence="6" type="ORF">LCB40_03320</name>
</gene>
<dbReference type="PROSITE" id="PS50042">
    <property type="entry name" value="CNMP_BINDING_3"/>
    <property type="match status" value="1"/>
</dbReference>